<dbReference type="GO" id="GO:0016787">
    <property type="term" value="F:hydrolase activity"/>
    <property type="evidence" value="ECO:0007669"/>
    <property type="project" value="TreeGrafter"/>
</dbReference>
<feature type="transmembrane region" description="Helical" evidence="6">
    <location>
        <begin position="161"/>
        <end position="180"/>
    </location>
</feature>
<evidence type="ECO:0000256" key="4">
    <source>
        <dbReference type="ARBA" id="ARBA00022989"/>
    </source>
</evidence>
<comment type="subcellular location">
    <subcellularLocation>
        <location evidence="1">Membrane</location>
        <topology evidence="1">Multi-pass membrane protein</topology>
    </subcellularLocation>
</comment>
<proteinExistence type="inferred from homology"/>
<organism evidence="7 8">
    <name type="scientific">Povalibacter uvarum</name>
    <dbReference type="NCBI Taxonomy" id="732238"/>
    <lineage>
        <taxon>Bacteria</taxon>
        <taxon>Pseudomonadati</taxon>
        <taxon>Pseudomonadota</taxon>
        <taxon>Gammaproteobacteria</taxon>
        <taxon>Steroidobacterales</taxon>
        <taxon>Steroidobacteraceae</taxon>
        <taxon>Povalibacter</taxon>
    </lineage>
</organism>
<dbReference type="RefSeq" id="WP_184334705.1">
    <property type="nucleotide sequence ID" value="NZ_JACHHZ010000005.1"/>
</dbReference>
<comment type="similarity">
    <text evidence="2">Belongs to the TMEM86 family.</text>
</comment>
<reference evidence="7 8" key="1">
    <citation type="submission" date="2020-08" db="EMBL/GenBank/DDBJ databases">
        <title>Genomic Encyclopedia of Type Strains, Phase IV (KMG-IV): sequencing the most valuable type-strain genomes for metagenomic binning, comparative biology and taxonomic classification.</title>
        <authorList>
            <person name="Goeker M."/>
        </authorList>
    </citation>
    <scope>NUCLEOTIDE SEQUENCE [LARGE SCALE GENOMIC DNA]</scope>
    <source>
        <strain evidence="7 8">DSM 26723</strain>
    </source>
</reference>
<accession>A0A841HSX7</accession>
<dbReference type="PANTHER" id="PTHR31885">
    <property type="entry name" value="GH04784P"/>
    <property type="match status" value="1"/>
</dbReference>
<evidence type="ECO:0000256" key="2">
    <source>
        <dbReference type="ARBA" id="ARBA00007375"/>
    </source>
</evidence>
<feature type="transmembrane region" description="Helical" evidence="6">
    <location>
        <begin position="112"/>
        <end position="129"/>
    </location>
</feature>
<feature type="transmembrane region" description="Helical" evidence="6">
    <location>
        <begin position="186"/>
        <end position="207"/>
    </location>
</feature>
<keyword evidence="8" id="KW-1185">Reference proteome</keyword>
<feature type="transmembrane region" description="Helical" evidence="6">
    <location>
        <begin position="135"/>
        <end position="154"/>
    </location>
</feature>
<dbReference type="PANTHER" id="PTHR31885:SF6">
    <property type="entry name" value="GH04784P"/>
    <property type="match status" value="1"/>
</dbReference>
<gene>
    <name evidence="7" type="ORF">HNQ60_004210</name>
</gene>
<dbReference type="EMBL" id="JACHHZ010000005">
    <property type="protein sequence ID" value="MBB6095320.1"/>
    <property type="molecule type" value="Genomic_DNA"/>
</dbReference>
<feature type="transmembrane region" description="Helical" evidence="6">
    <location>
        <begin position="80"/>
        <end position="100"/>
    </location>
</feature>
<evidence type="ECO:0000256" key="3">
    <source>
        <dbReference type="ARBA" id="ARBA00022692"/>
    </source>
</evidence>
<evidence type="ECO:0000256" key="5">
    <source>
        <dbReference type="ARBA" id="ARBA00023136"/>
    </source>
</evidence>
<evidence type="ECO:0000256" key="6">
    <source>
        <dbReference type="SAM" id="Phobius"/>
    </source>
</evidence>
<keyword evidence="5 6" id="KW-0472">Membrane</keyword>
<keyword evidence="4 6" id="KW-1133">Transmembrane helix</keyword>
<dbReference type="InterPro" id="IPR012506">
    <property type="entry name" value="TMEM86B-like"/>
</dbReference>
<dbReference type="Pfam" id="PF07947">
    <property type="entry name" value="YhhN"/>
    <property type="match status" value="1"/>
</dbReference>
<dbReference type="GO" id="GO:0016020">
    <property type="term" value="C:membrane"/>
    <property type="evidence" value="ECO:0007669"/>
    <property type="project" value="UniProtKB-SubCell"/>
</dbReference>
<evidence type="ECO:0000313" key="7">
    <source>
        <dbReference type="EMBL" id="MBB6095320.1"/>
    </source>
</evidence>
<sequence>MNATSSTRFGLLFFAAFAAGALYTLLLPWQPYPGSVVLKTAMCVLLAGYAWQAQQKLLVAALLCSAAGDAFLGIDGERLFVPGLASFLIAHVFYATIFVRSGSPVLSRRRKIVFAAIVAFAVGYATILWPVLGALQWPVTAYMTVITVMALCSLRMRSPLLPLGAILFMISDSLIALGKFLSAAEWLGPSVWITYAAAQLLLTYGLVGRPVEATITGNARVTAQ</sequence>
<protein>
    <submittedName>
        <fullName evidence="7">Putative membrane protein YhhN</fullName>
    </submittedName>
</protein>
<dbReference type="AlphaFoldDB" id="A0A841HSX7"/>
<evidence type="ECO:0000256" key="1">
    <source>
        <dbReference type="ARBA" id="ARBA00004141"/>
    </source>
</evidence>
<evidence type="ECO:0000313" key="8">
    <source>
        <dbReference type="Proteomes" id="UP000588068"/>
    </source>
</evidence>
<feature type="transmembrane region" description="Helical" evidence="6">
    <location>
        <begin position="9"/>
        <end position="26"/>
    </location>
</feature>
<name>A0A841HSX7_9GAMM</name>
<keyword evidence="3 6" id="KW-0812">Transmembrane</keyword>
<dbReference type="Proteomes" id="UP000588068">
    <property type="component" value="Unassembled WGS sequence"/>
</dbReference>
<comment type="caution">
    <text evidence="7">The sequence shown here is derived from an EMBL/GenBank/DDBJ whole genome shotgun (WGS) entry which is preliminary data.</text>
</comment>